<protein>
    <submittedName>
        <fullName evidence="3">Lipoprotein</fullName>
    </submittedName>
</protein>
<evidence type="ECO:0000313" key="3">
    <source>
        <dbReference type="EMBL" id="GAA2244286.1"/>
    </source>
</evidence>
<keyword evidence="2" id="KW-0732">Signal</keyword>
<organism evidence="3 4">
    <name type="scientific">Streptomyces indiaensis</name>
    <dbReference type="NCBI Taxonomy" id="284033"/>
    <lineage>
        <taxon>Bacteria</taxon>
        <taxon>Bacillati</taxon>
        <taxon>Actinomycetota</taxon>
        <taxon>Actinomycetes</taxon>
        <taxon>Kitasatosporales</taxon>
        <taxon>Streptomycetaceae</taxon>
        <taxon>Streptomyces</taxon>
    </lineage>
</organism>
<proteinExistence type="predicted"/>
<evidence type="ECO:0000256" key="1">
    <source>
        <dbReference type="SAM" id="MobiDB-lite"/>
    </source>
</evidence>
<keyword evidence="3" id="KW-0449">Lipoprotein</keyword>
<sequence>MKWGYATMASTLRTRSLLVAAAFLAGTTLLTACQDDATGADSSSKTDAPAASAEAAAKSGAKKPKGVSGTFKGGTVEYLAPGKHIVKTAGKEQQFFVAEDTRIYGAGTICGEYNPAADTPCTADDLDKVLKSGSIAADVVLKDGVATTVTERPAPDEGGPAEDEDDNGRDSVLDGINKGKGVSGTWFGTVTYLAPGKYTVSDLKGTEQQFLVATDTEIWGWGDICGDADGGEGGQGGTACTEDELEAAAKAGGVSAKVVVVNGIATTITDDH</sequence>
<dbReference type="Proteomes" id="UP001501474">
    <property type="component" value="Unassembled WGS sequence"/>
</dbReference>
<feature type="signal peptide" evidence="2">
    <location>
        <begin position="1"/>
        <end position="32"/>
    </location>
</feature>
<evidence type="ECO:0000256" key="2">
    <source>
        <dbReference type="SAM" id="SignalP"/>
    </source>
</evidence>
<reference evidence="3 4" key="1">
    <citation type="journal article" date="2019" name="Int. J. Syst. Evol. Microbiol.">
        <title>The Global Catalogue of Microorganisms (GCM) 10K type strain sequencing project: providing services to taxonomists for standard genome sequencing and annotation.</title>
        <authorList>
            <consortium name="The Broad Institute Genomics Platform"/>
            <consortium name="The Broad Institute Genome Sequencing Center for Infectious Disease"/>
            <person name="Wu L."/>
            <person name="Ma J."/>
        </authorList>
    </citation>
    <scope>NUCLEOTIDE SEQUENCE [LARGE SCALE GENOMIC DNA]</scope>
    <source>
        <strain evidence="3 4">JCM 3053</strain>
    </source>
</reference>
<keyword evidence="4" id="KW-1185">Reference proteome</keyword>
<feature type="region of interest" description="Disordered" evidence="1">
    <location>
        <begin position="147"/>
        <end position="176"/>
    </location>
</feature>
<accession>A0ABN3DZW5</accession>
<feature type="chain" id="PRO_5046812736" evidence="2">
    <location>
        <begin position="33"/>
        <end position="272"/>
    </location>
</feature>
<dbReference type="PROSITE" id="PS51257">
    <property type="entry name" value="PROKAR_LIPOPROTEIN"/>
    <property type="match status" value="1"/>
</dbReference>
<evidence type="ECO:0000313" key="4">
    <source>
        <dbReference type="Proteomes" id="UP001501474"/>
    </source>
</evidence>
<gene>
    <name evidence="3" type="ORF">GCM10010104_45620</name>
</gene>
<name>A0ABN3DZW5_9ACTN</name>
<dbReference type="EMBL" id="BAAART010000096">
    <property type="protein sequence ID" value="GAA2244286.1"/>
    <property type="molecule type" value="Genomic_DNA"/>
</dbReference>
<comment type="caution">
    <text evidence="3">The sequence shown here is derived from an EMBL/GenBank/DDBJ whole genome shotgun (WGS) entry which is preliminary data.</text>
</comment>